<accession>A0AAV9XSM0</accession>
<feature type="domain" description="PHD-type" evidence="13">
    <location>
        <begin position="930"/>
        <end position="986"/>
    </location>
</feature>
<keyword evidence="8 12" id="KW-0863">Zinc-finger</keyword>
<evidence type="ECO:0000256" key="1">
    <source>
        <dbReference type="ARBA" id="ARBA00004123"/>
    </source>
</evidence>
<keyword evidence="5" id="KW-0808">Transferase</keyword>
<dbReference type="Gene3D" id="3.30.40.10">
    <property type="entry name" value="Zinc/RING finger domain, C3HC4 (zinc finger)"/>
    <property type="match status" value="2"/>
</dbReference>
<dbReference type="InterPro" id="IPR001214">
    <property type="entry name" value="SET_dom"/>
</dbReference>
<dbReference type="Proteomes" id="UP001311799">
    <property type="component" value="Unassembled WGS sequence"/>
</dbReference>
<evidence type="ECO:0000256" key="12">
    <source>
        <dbReference type="PROSITE-ProRule" id="PRU00146"/>
    </source>
</evidence>
<evidence type="ECO:0000313" key="16">
    <source>
        <dbReference type="EMBL" id="KAK6587579.1"/>
    </source>
</evidence>
<dbReference type="InterPro" id="IPR006560">
    <property type="entry name" value="AWS_dom"/>
</dbReference>
<proteinExistence type="predicted"/>
<evidence type="ECO:0000256" key="6">
    <source>
        <dbReference type="ARBA" id="ARBA00022691"/>
    </source>
</evidence>
<dbReference type="Gene3D" id="2.170.270.10">
    <property type="entry name" value="SET domain"/>
    <property type="match status" value="1"/>
</dbReference>
<evidence type="ECO:0000256" key="2">
    <source>
        <dbReference type="ARBA" id="ARBA00004286"/>
    </source>
</evidence>
<dbReference type="PROSITE" id="PS50016">
    <property type="entry name" value="ZF_PHD_2"/>
    <property type="match status" value="2"/>
</dbReference>
<keyword evidence="11" id="KW-0539">Nucleus</keyword>
<evidence type="ECO:0000256" key="3">
    <source>
        <dbReference type="ARBA" id="ARBA00022454"/>
    </source>
</evidence>
<keyword evidence="10" id="KW-0156">Chromatin regulator</keyword>
<organism evidence="16 17">
    <name type="scientific">Cryptosporidium xiaoi</name>
    <dbReference type="NCBI Taxonomy" id="659607"/>
    <lineage>
        <taxon>Eukaryota</taxon>
        <taxon>Sar</taxon>
        <taxon>Alveolata</taxon>
        <taxon>Apicomplexa</taxon>
        <taxon>Conoidasida</taxon>
        <taxon>Coccidia</taxon>
        <taxon>Eucoccidiorida</taxon>
        <taxon>Eimeriorina</taxon>
        <taxon>Cryptosporidiidae</taxon>
        <taxon>Cryptosporidium</taxon>
    </lineage>
</organism>
<dbReference type="Pfam" id="PF00856">
    <property type="entry name" value="SET"/>
    <property type="match status" value="1"/>
</dbReference>
<dbReference type="InterPro" id="IPR019786">
    <property type="entry name" value="Zinc_finger_PHD-type_CS"/>
</dbReference>
<comment type="caution">
    <text evidence="16">The sequence shown here is derived from an EMBL/GenBank/DDBJ whole genome shotgun (WGS) entry which is preliminary data.</text>
</comment>
<feature type="domain" description="PHD-type" evidence="13">
    <location>
        <begin position="89"/>
        <end position="141"/>
    </location>
</feature>
<dbReference type="InterPro" id="IPR019787">
    <property type="entry name" value="Znf_PHD-finger"/>
</dbReference>
<evidence type="ECO:0008006" key="18">
    <source>
        <dbReference type="Google" id="ProtNLM"/>
    </source>
</evidence>
<feature type="domain" description="AWS" evidence="15">
    <location>
        <begin position="493"/>
        <end position="543"/>
    </location>
</feature>
<feature type="domain" description="SET" evidence="14">
    <location>
        <begin position="556"/>
        <end position="705"/>
    </location>
</feature>
<evidence type="ECO:0000259" key="13">
    <source>
        <dbReference type="PROSITE" id="PS50016"/>
    </source>
</evidence>
<dbReference type="PROSITE" id="PS01359">
    <property type="entry name" value="ZF_PHD_1"/>
    <property type="match status" value="2"/>
</dbReference>
<dbReference type="GO" id="GO:0005634">
    <property type="term" value="C:nucleus"/>
    <property type="evidence" value="ECO:0007669"/>
    <property type="project" value="UniProtKB-SubCell"/>
</dbReference>
<comment type="subcellular location">
    <subcellularLocation>
        <location evidence="2">Chromosome</location>
    </subcellularLocation>
    <subcellularLocation>
        <location evidence="1">Nucleus</location>
    </subcellularLocation>
</comment>
<dbReference type="SUPFAM" id="SSF57903">
    <property type="entry name" value="FYVE/PHD zinc finger"/>
    <property type="match status" value="3"/>
</dbReference>
<dbReference type="PROSITE" id="PS50280">
    <property type="entry name" value="SET"/>
    <property type="match status" value="1"/>
</dbReference>
<evidence type="ECO:0000313" key="17">
    <source>
        <dbReference type="Proteomes" id="UP001311799"/>
    </source>
</evidence>
<evidence type="ECO:0000256" key="9">
    <source>
        <dbReference type="ARBA" id="ARBA00022833"/>
    </source>
</evidence>
<dbReference type="InterPro" id="IPR046341">
    <property type="entry name" value="SET_dom_sf"/>
</dbReference>
<name>A0AAV9XSM0_9CRYT</name>
<dbReference type="SMART" id="SM00317">
    <property type="entry name" value="SET"/>
    <property type="match status" value="1"/>
</dbReference>
<dbReference type="InterPro" id="IPR050777">
    <property type="entry name" value="SET2_Histone-Lys_MeTrsfase"/>
</dbReference>
<keyword evidence="4" id="KW-0489">Methyltransferase</keyword>
<evidence type="ECO:0000256" key="8">
    <source>
        <dbReference type="ARBA" id="ARBA00022771"/>
    </source>
</evidence>
<dbReference type="InterPro" id="IPR013083">
    <property type="entry name" value="Znf_RING/FYVE/PHD"/>
</dbReference>
<evidence type="ECO:0000256" key="7">
    <source>
        <dbReference type="ARBA" id="ARBA00022723"/>
    </source>
</evidence>
<keyword evidence="3" id="KW-0158">Chromosome</keyword>
<evidence type="ECO:0000256" key="10">
    <source>
        <dbReference type="ARBA" id="ARBA00022853"/>
    </source>
</evidence>
<keyword evidence="7" id="KW-0479">Metal-binding</keyword>
<evidence type="ECO:0000256" key="4">
    <source>
        <dbReference type="ARBA" id="ARBA00022603"/>
    </source>
</evidence>
<keyword evidence="17" id="KW-1185">Reference proteome</keyword>
<keyword evidence="6" id="KW-0949">S-adenosyl-L-methionine</keyword>
<keyword evidence="9" id="KW-0862">Zinc</keyword>
<evidence type="ECO:0000256" key="5">
    <source>
        <dbReference type="ARBA" id="ARBA00022679"/>
    </source>
</evidence>
<dbReference type="SUPFAM" id="SSF82199">
    <property type="entry name" value="SET domain"/>
    <property type="match status" value="1"/>
</dbReference>
<evidence type="ECO:0000256" key="11">
    <source>
        <dbReference type="ARBA" id="ARBA00023242"/>
    </source>
</evidence>
<dbReference type="GO" id="GO:0005694">
    <property type="term" value="C:chromosome"/>
    <property type="evidence" value="ECO:0007669"/>
    <property type="project" value="UniProtKB-SubCell"/>
</dbReference>
<dbReference type="EMBL" id="JAWDEY010000037">
    <property type="protein sequence ID" value="KAK6587579.1"/>
    <property type="molecule type" value="Genomic_DNA"/>
</dbReference>
<sequence length="1021" mass="119133">MNKENSVSENSIQDKVSELFETVTTNCSTNELVSNNSFYEKGFLYDDLFESDHWDDYYSESELAEEKNNKNINLHGEIKKNKIWNDNLEKSCGSCNYIENYSEFNKMIKCEGFCRRPYHLECTDLKKIPKNKWKCNNCLNDLVYCSICDNTNSKLTTGFLKCYHPLCMRYFHTNCLINPDKFNLNSKFIWGIKNNISDSAGEDACMQYKIYIGSIPLKMINLDKSKYGNDLDYTKDLIGEYGIKFICSRHFCDTCKDVFKKPRKDNEDLNKSIKNKSLIKLDNPDDLQYCIRCNTSYHYNCLHPDSIKIAKGICICNRHLHDETDILTQEYNMKNNLKICDGNNSMCLVNLPKDRNKKTGGYLSDRIEVLDLLNDYVSSPLFESISSSPFKLPGQSKDWINIEIKASSVNNDKISFSNSCGCIEIKKNVYAIDDDDFDSFQDDVSVILDDIEEEEGKSSNAKAKAIGNLKQKDTRKRLRSKIKKGHFTNKKQIVSEKCTCSKKCDKDTCQNAAMLIECNSLICGLDSSIQNKNCMNRIFNTNSNKLLHNKKKSIEQNLRIFDAKEKGLGVCCLIHVPKDTFIVEYVGEVLRKDQYLNRVERYKKRELKSKMVVNLTKSSEDEIDKNEHQFSCNSLDVRERHWYCMEIGDDYIIDSTRMGNISRLINHSCEPNCVAQKWIVGNEYRVGIFSIRDIKPNEELTYDYSFTAYDVGFECKCDTKKCKGRIGTENLNEKNIELIKKRNILCRNKNIFNSFMTLNKALQNNPILYELNNSTFSNTDYYLNNNLFIRNNIDLVNEINNLKTINNKTISKYNAALRYHILEKLSIFPYDFKYRNSLYGYACLLYSDSSNVITDWYVKKSKNLSLMNKPWSIFPFVLNNYENSSQNLININYLKKYNCKRVSIYTENKIKDLNNKSLFWYLFDNGIGSDDCCKYCDNPGTLITCDYCYDSFHKNCLNFNKNKINIKSDYYFENNGKIKCSKCEKNDLFSVYWLHTPNKQRRTNYFLRQKIYSLPLFVKCI</sequence>
<dbReference type="PANTHER" id="PTHR22884">
    <property type="entry name" value="SET DOMAIN PROTEINS"/>
    <property type="match status" value="1"/>
</dbReference>
<dbReference type="GO" id="GO:0008270">
    <property type="term" value="F:zinc ion binding"/>
    <property type="evidence" value="ECO:0007669"/>
    <property type="project" value="UniProtKB-KW"/>
</dbReference>
<dbReference type="AlphaFoldDB" id="A0AAV9XSM0"/>
<dbReference type="CDD" id="cd15489">
    <property type="entry name" value="PHD_SF"/>
    <property type="match status" value="1"/>
</dbReference>
<evidence type="ECO:0000259" key="14">
    <source>
        <dbReference type="PROSITE" id="PS50280"/>
    </source>
</evidence>
<protein>
    <recommendedName>
        <fullName evidence="18">SET domain-containing protein</fullName>
    </recommendedName>
</protein>
<dbReference type="GO" id="GO:0042054">
    <property type="term" value="F:histone methyltransferase activity"/>
    <property type="evidence" value="ECO:0007669"/>
    <property type="project" value="InterPro"/>
</dbReference>
<dbReference type="InterPro" id="IPR011011">
    <property type="entry name" value="Znf_FYVE_PHD"/>
</dbReference>
<dbReference type="SMART" id="SM00249">
    <property type="entry name" value="PHD"/>
    <property type="match status" value="4"/>
</dbReference>
<dbReference type="PROSITE" id="PS51215">
    <property type="entry name" value="AWS"/>
    <property type="match status" value="1"/>
</dbReference>
<evidence type="ECO:0000259" key="15">
    <source>
        <dbReference type="PROSITE" id="PS51215"/>
    </source>
</evidence>
<reference evidence="16 17" key="1">
    <citation type="submission" date="2023-10" db="EMBL/GenBank/DDBJ databases">
        <title>Comparative genomics analysis reveals potential genetic determinants of host preference in Cryptosporidium xiaoi.</title>
        <authorList>
            <person name="Xiao L."/>
            <person name="Li J."/>
        </authorList>
    </citation>
    <scope>NUCLEOTIDE SEQUENCE [LARGE SCALE GENOMIC DNA]</scope>
    <source>
        <strain evidence="16 17">52996</strain>
    </source>
</reference>
<gene>
    <name evidence="16" type="ORF">RS030_91524</name>
</gene>
<dbReference type="InterPro" id="IPR001965">
    <property type="entry name" value="Znf_PHD"/>
</dbReference>
<dbReference type="GO" id="GO:0032259">
    <property type="term" value="P:methylation"/>
    <property type="evidence" value="ECO:0007669"/>
    <property type="project" value="UniProtKB-KW"/>
</dbReference>